<dbReference type="Gene3D" id="2.20.28.10">
    <property type="match status" value="1"/>
</dbReference>
<proteinExistence type="predicted"/>
<organism evidence="2 3">
    <name type="scientific">Coemansia erecta</name>
    <dbReference type="NCBI Taxonomy" id="147472"/>
    <lineage>
        <taxon>Eukaryota</taxon>
        <taxon>Fungi</taxon>
        <taxon>Fungi incertae sedis</taxon>
        <taxon>Zoopagomycota</taxon>
        <taxon>Kickxellomycotina</taxon>
        <taxon>Kickxellomycetes</taxon>
        <taxon>Kickxellales</taxon>
        <taxon>Kickxellaceae</taxon>
        <taxon>Coemansia</taxon>
    </lineage>
</organism>
<dbReference type="GO" id="GO:0016567">
    <property type="term" value="P:protein ubiquitination"/>
    <property type="evidence" value="ECO:0007669"/>
    <property type="project" value="TreeGrafter"/>
</dbReference>
<evidence type="ECO:0000259" key="1">
    <source>
        <dbReference type="Pfam" id="PF14599"/>
    </source>
</evidence>
<reference evidence="2" key="1">
    <citation type="submission" date="2022-07" db="EMBL/GenBank/DDBJ databases">
        <title>Phylogenomic reconstructions and comparative analyses of Kickxellomycotina fungi.</title>
        <authorList>
            <person name="Reynolds N.K."/>
            <person name="Stajich J.E."/>
            <person name="Barry K."/>
            <person name="Grigoriev I.V."/>
            <person name="Crous P."/>
            <person name="Smith M.E."/>
        </authorList>
    </citation>
    <scope>NUCLEOTIDE SEQUENCE</scope>
    <source>
        <strain evidence="2">NBRC 32514</strain>
    </source>
</reference>
<evidence type="ECO:0000313" key="3">
    <source>
        <dbReference type="Proteomes" id="UP001149813"/>
    </source>
</evidence>
<evidence type="ECO:0000313" key="2">
    <source>
        <dbReference type="EMBL" id="KAJ1721558.1"/>
    </source>
</evidence>
<dbReference type="Pfam" id="PF14599">
    <property type="entry name" value="zinc_ribbon_6"/>
    <property type="match status" value="1"/>
</dbReference>
<accession>A0A9W8CRX5</accession>
<dbReference type="InterPro" id="IPR039512">
    <property type="entry name" value="RCHY1_zinc-ribbon"/>
</dbReference>
<dbReference type="GO" id="GO:0006511">
    <property type="term" value="P:ubiquitin-dependent protein catabolic process"/>
    <property type="evidence" value="ECO:0007669"/>
    <property type="project" value="TreeGrafter"/>
</dbReference>
<dbReference type="PANTHER" id="PTHR21319">
    <property type="entry name" value="RING FINGER AND CHY ZINC FINGER DOMAIN-CONTAINING PROTEIN 1"/>
    <property type="match status" value="1"/>
</dbReference>
<dbReference type="OrthoDB" id="411372at2759"/>
<dbReference type="PANTHER" id="PTHR21319:SF0">
    <property type="entry name" value="AND RING FINGER DOMAIN PROTEIN, PUTATIVE (AFU_ORTHOLOGUE AFUA_1G08900)-RELATED"/>
    <property type="match status" value="1"/>
</dbReference>
<sequence>MIHERCLQRHIEYSFKCPICSASVCDTQKFFKSIEKYMSSSTMPPEYRDMETHIHCNDCRQRSVAKFHFIYHKCKFCRSYNTTILSTVTADKAISADRAVVSI</sequence>
<dbReference type="AlphaFoldDB" id="A0A9W8CRX5"/>
<dbReference type="GO" id="GO:0061630">
    <property type="term" value="F:ubiquitin protein ligase activity"/>
    <property type="evidence" value="ECO:0007669"/>
    <property type="project" value="TreeGrafter"/>
</dbReference>
<keyword evidence="3" id="KW-1185">Reference proteome</keyword>
<comment type="caution">
    <text evidence="2">The sequence shown here is derived from an EMBL/GenBank/DDBJ whole genome shotgun (WGS) entry which is preliminary data.</text>
</comment>
<dbReference type="GO" id="GO:0005634">
    <property type="term" value="C:nucleus"/>
    <property type="evidence" value="ECO:0007669"/>
    <property type="project" value="TreeGrafter"/>
</dbReference>
<name>A0A9W8CRX5_9FUNG</name>
<dbReference type="EMBL" id="JANBOJ010000163">
    <property type="protein sequence ID" value="KAJ1721558.1"/>
    <property type="molecule type" value="Genomic_DNA"/>
</dbReference>
<protein>
    <recommendedName>
        <fullName evidence="1">RCHY1 zinc-ribbon domain-containing protein</fullName>
    </recommendedName>
</protein>
<gene>
    <name evidence="2" type="ORF">LPJ53_003934</name>
</gene>
<dbReference type="Proteomes" id="UP001149813">
    <property type="component" value="Unassembled WGS sequence"/>
</dbReference>
<feature type="domain" description="RCHY1 zinc-ribbon" evidence="1">
    <location>
        <begin position="25"/>
        <end position="83"/>
    </location>
</feature>